<dbReference type="PANTHER" id="PTHR13471:SF0">
    <property type="entry name" value="NUCLEAR EXOSOME REGULATOR NRDE2"/>
    <property type="match status" value="1"/>
</dbReference>
<protein>
    <recommendedName>
        <fullName evidence="7">NRDE-2, necessary for RNA interference-domain-containing protein</fullName>
    </recommendedName>
</protein>
<keyword evidence="3" id="KW-0539">Nucleus</keyword>
<dbReference type="GO" id="GO:0071013">
    <property type="term" value="C:catalytic step 2 spliceosome"/>
    <property type="evidence" value="ECO:0007669"/>
    <property type="project" value="TreeGrafter"/>
</dbReference>
<keyword evidence="6" id="KW-1185">Reference proteome</keyword>
<dbReference type="InterPro" id="IPR013633">
    <property type="entry name" value="NRDE-2"/>
</dbReference>
<accession>A0AAN7Z999</accession>
<gene>
    <name evidence="5" type="ORF">RRF57_005451</name>
</gene>
<feature type="compositionally biased region" description="Acidic residues" evidence="4">
    <location>
        <begin position="223"/>
        <end position="232"/>
    </location>
</feature>
<reference evidence="5 6" key="1">
    <citation type="submission" date="2023-10" db="EMBL/GenBank/DDBJ databases">
        <title>Draft genome sequence of Xylaria bambusicola isolate GMP-LS, the root and basal stem rot pathogen of sugarcane in Indonesia.</title>
        <authorList>
            <person name="Selvaraj P."/>
            <person name="Muralishankar V."/>
            <person name="Muruganantham S."/>
            <person name="Sp S."/>
            <person name="Haryani S."/>
            <person name="Lau K.J.X."/>
            <person name="Naqvi N.I."/>
        </authorList>
    </citation>
    <scope>NUCLEOTIDE SEQUENCE [LARGE SCALE GENOMIC DNA]</scope>
    <source>
        <strain evidence="5">GMP-LS</strain>
    </source>
</reference>
<evidence type="ECO:0000256" key="4">
    <source>
        <dbReference type="SAM" id="MobiDB-lite"/>
    </source>
</evidence>
<organism evidence="5 6">
    <name type="scientific">Xylaria bambusicola</name>
    <dbReference type="NCBI Taxonomy" id="326684"/>
    <lineage>
        <taxon>Eukaryota</taxon>
        <taxon>Fungi</taxon>
        <taxon>Dikarya</taxon>
        <taxon>Ascomycota</taxon>
        <taxon>Pezizomycotina</taxon>
        <taxon>Sordariomycetes</taxon>
        <taxon>Xylariomycetidae</taxon>
        <taxon>Xylariales</taxon>
        <taxon>Xylariaceae</taxon>
        <taxon>Xylaria</taxon>
    </lineage>
</organism>
<dbReference type="Pfam" id="PF08424">
    <property type="entry name" value="NRDE-2"/>
    <property type="match status" value="1"/>
</dbReference>
<sequence>MPDEKTKRSLVPKFSSFKPKPQPVVEPIAETGTARSQPPEHHDTHTSRHLHSPIPADVPSRLTSRPPRSSKNQLTGRELDRNPWYYSDVRGDDLILRYGSNDRRGIPVYSRIGAGRVLGTDGFMRIEKLGSRDIFFIRSYYESGSLLSSDKKNLLAKGIHPSSKSTLVRCGKSESGATTDDYLPLGTSRKRKRDDGAFEESSGDEGPSYRSIHGKTKAHECSDSGEELDSDASGDAVNENMSDPLAMRSIELTRKVRQHPEDLESWLELVDLQNSLLDFQTGARGPTAAEIRSFADIKLSLLEQALSHTSDDSRREKLKLKMLEEGLKVWETKLALKRLAEVIQQYPKNFEIWKLYLTYLQTTLSTCRFDEMKRLYADKIRSLGKELFNLSSISDQTECARQIIYVFVRLTRFLADAGFAELALAAWQATLDLNLVRPSTASGTGWETPSSFQEYWESEVPRLGEDDWRGWATWVNNPTALVPPAPTTCKSPIMPSTRDGYRAWYTTEHHRAQHARIPARTLDEGAEDDPFRVVMFSDLEDILLYFPGEIVPQIQSQLLDAFLIFCHVPSGLVNGRSVEELMTDPFLVRSAQDVPFTHLSSRVMTNMSDDQQTKPPEFFYEVQKMALTPEVLFPSQQWFRYLGPAQNLPLHSSRWMVTTLKQLTQVIKGGGLGPYALAFESISEPGNGKKRAKALLKQDPTNVQLYIGYSILEQEQNNNITAHSVVMAALGLPSIPVHHRVLLGIRAAWLELDGEELAKAASYLCRVAEGKPASNDTQIPEFIEVTPSQILKAKQFLVTNRDYKMSSGDAAEAVIYAEGLVLLDYLTQRSGKEPSSQRQGDIQSAIVRITQCSEDLVSRGQQHSPSHERFLQSCAHLLYYHATHG</sequence>
<dbReference type="Proteomes" id="UP001305414">
    <property type="component" value="Unassembled WGS sequence"/>
</dbReference>
<dbReference type="AlphaFoldDB" id="A0AAN7Z999"/>
<evidence type="ECO:0000313" key="6">
    <source>
        <dbReference type="Proteomes" id="UP001305414"/>
    </source>
</evidence>
<comment type="subcellular location">
    <subcellularLocation>
        <location evidence="1">Nucleus</location>
    </subcellularLocation>
</comment>
<dbReference type="PANTHER" id="PTHR13471">
    <property type="entry name" value="TETRATRICOPEPTIDE-LIKE HELICAL"/>
    <property type="match status" value="1"/>
</dbReference>
<feature type="compositionally biased region" description="Low complexity" evidence="4">
    <location>
        <begin position="59"/>
        <end position="70"/>
    </location>
</feature>
<feature type="region of interest" description="Disordered" evidence="4">
    <location>
        <begin position="165"/>
        <end position="240"/>
    </location>
</feature>
<evidence type="ECO:0000313" key="5">
    <source>
        <dbReference type="EMBL" id="KAK5629736.1"/>
    </source>
</evidence>
<feature type="region of interest" description="Disordered" evidence="4">
    <location>
        <begin position="1"/>
        <end position="76"/>
    </location>
</feature>
<comment type="caution">
    <text evidence="5">The sequence shown here is derived from an EMBL/GenBank/DDBJ whole genome shotgun (WGS) entry which is preliminary data.</text>
</comment>
<name>A0AAN7Z999_9PEZI</name>
<proteinExistence type="inferred from homology"/>
<dbReference type="GO" id="GO:0031048">
    <property type="term" value="P:regulatory ncRNA-mediated heterochromatin formation"/>
    <property type="evidence" value="ECO:0007669"/>
    <property type="project" value="TreeGrafter"/>
</dbReference>
<dbReference type="GO" id="GO:1902369">
    <property type="term" value="P:negative regulation of RNA catabolic process"/>
    <property type="evidence" value="ECO:0007669"/>
    <property type="project" value="TreeGrafter"/>
</dbReference>
<evidence type="ECO:0000256" key="1">
    <source>
        <dbReference type="ARBA" id="ARBA00004123"/>
    </source>
</evidence>
<evidence type="ECO:0000256" key="3">
    <source>
        <dbReference type="ARBA" id="ARBA00023242"/>
    </source>
</evidence>
<dbReference type="EMBL" id="JAWHQM010000012">
    <property type="protein sequence ID" value="KAK5629736.1"/>
    <property type="molecule type" value="Genomic_DNA"/>
</dbReference>
<comment type="similarity">
    <text evidence="2">Belongs to the NRDE2 family.</text>
</comment>
<evidence type="ECO:0000256" key="2">
    <source>
        <dbReference type="ARBA" id="ARBA00009265"/>
    </source>
</evidence>
<evidence type="ECO:0008006" key="7">
    <source>
        <dbReference type="Google" id="ProtNLM"/>
    </source>
</evidence>